<evidence type="ECO:0008006" key="5">
    <source>
        <dbReference type="Google" id="ProtNLM"/>
    </source>
</evidence>
<organism evidence="3 4">
    <name type="scientific">Mangrovihabitans endophyticus</name>
    <dbReference type="NCBI Taxonomy" id="1751298"/>
    <lineage>
        <taxon>Bacteria</taxon>
        <taxon>Bacillati</taxon>
        <taxon>Actinomycetota</taxon>
        <taxon>Actinomycetes</taxon>
        <taxon>Micromonosporales</taxon>
        <taxon>Micromonosporaceae</taxon>
        <taxon>Mangrovihabitans</taxon>
    </lineage>
</organism>
<evidence type="ECO:0000313" key="3">
    <source>
        <dbReference type="EMBL" id="GGK76192.1"/>
    </source>
</evidence>
<dbReference type="PANTHER" id="PTHR33121">
    <property type="entry name" value="CYCLIC DI-GMP PHOSPHODIESTERASE PDEF"/>
    <property type="match status" value="1"/>
</dbReference>
<dbReference type="GO" id="GO:0071111">
    <property type="term" value="F:cyclic-guanylate-specific phosphodiesterase activity"/>
    <property type="evidence" value="ECO:0007669"/>
    <property type="project" value="InterPro"/>
</dbReference>
<dbReference type="EMBL" id="BMMX01000001">
    <property type="protein sequence ID" value="GGK76192.1"/>
    <property type="molecule type" value="Genomic_DNA"/>
</dbReference>
<dbReference type="InterPro" id="IPR001633">
    <property type="entry name" value="EAL_dom"/>
</dbReference>
<dbReference type="Gene3D" id="3.30.70.270">
    <property type="match status" value="1"/>
</dbReference>
<dbReference type="PROSITE" id="PS50883">
    <property type="entry name" value="EAL"/>
    <property type="match status" value="1"/>
</dbReference>
<protein>
    <recommendedName>
        <fullName evidence="5">Diguanylate cyclase (GGDEF) domain-containing protein</fullName>
    </recommendedName>
</protein>
<dbReference type="InterPro" id="IPR029787">
    <property type="entry name" value="Nucleotide_cyclase"/>
</dbReference>
<evidence type="ECO:0000313" key="4">
    <source>
        <dbReference type="Proteomes" id="UP000656042"/>
    </source>
</evidence>
<evidence type="ECO:0000259" key="2">
    <source>
        <dbReference type="PROSITE" id="PS50887"/>
    </source>
</evidence>
<name>A0A8J3BWV6_9ACTN</name>
<sequence>MSDRAADAARPLSPEAQAVARRWTADVAAAGFLPAGRGRARAALEDLLRQLLDAVHAEPFNPAPGYQIGRRLVELRMSSPAVIGSTIALLAERLPELAGDPPGRRRIPHLMAGIAAGFSAAQRSAAVGAAEDMNRSEKLHWRRVQAGYQEQLRHTQLHDPQSQLPNRAHLLTHLTDRIATASPDARLGVGLLSIGDFAELSDTYGHDDLDLLLAAIGARLQQLAAAHGCFVAHLGDDLFALVVATGCLDDLAKAVDHACHALAASAPGACQPRIRTVEGLVEGPLQGTTAQAWIRDARCALGWARHDRRDRACYDPARAAADLRRHRLTGAMPTALDRGDFMPHFQPIYDLRSRRITGVEALARWRHGGQVLSPHDFIDLAEQSGQICRLGRSMLDQACRQAVIWREQGHRLTLSVNLSPHQLAEPDLPATVAGLLHDTGLPAAALQLEITESAAVEHHHQVINDLAGIGVQIAIDDFGTGYSNLAALSRLPVRCLKLDQQFIRQAPTAQAVTVLRHTRLLCQDLDIEVIAEGIESAGDERLLTDLGYTRGQGFRLARPAPAHTVTQLLARQAPGADP</sequence>
<dbReference type="Proteomes" id="UP000656042">
    <property type="component" value="Unassembled WGS sequence"/>
</dbReference>
<feature type="domain" description="EAL" evidence="1">
    <location>
        <begin position="325"/>
        <end position="573"/>
    </location>
</feature>
<gene>
    <name evidence="3" type="ORF">GCM10012284_07690</name>
</gene>
<proteinExistence type="predicted"/>
<dbReference type="Pfam" id="PF00990">
    <property type="entry name" value="GGDEF"/>
    <property type="match status" value="1"/>
</dbReference>
<dbReference type="Pfam" id="PF00563">
    <property type="entry name" value="EAL"/>
    <property type="match status" value="1"/>
</dbReference>
<keyword evidence="4" id="KW-1185">Reference proteome</keyword>
<dbReference type="SMART" id="SM00052">
    <property type="entry name" value="EAL"/>
    <property type="match status" value="1"/>
</dbReference>
<dbReference type="InterPro" id="IPR035919">
    <property type="entry name" value="EAL_sf"/>
</dbReference>
<dbReference type="CDD" id="cd01948">
    <property type="entry name" value="EAL"/>
    <property type="match status" value="1"/>
</dbReference>
<dbReference type="SUPFAM" id="SSF141868">
    <property type="entry name" value="EAL domain-like"/>
    <property type="match status" value="1"/>
</dbReference>
<dbReference type="Gene3D" id="3.20.20.450">
    <property type="entry name" value="EAL domain"/>
    <property type="match status" value="1"/>
</dbReference>
<feature type="domain" description="GGDEF" evidence="2">
    <location>
        <begin position="185"/>
        <end position="317"/>
    </location>
</feature>
<dbReference type="AlphaFoldDB" id="A0A8J3BWV6"/>
<dbReference type="PROSITE" id="PS50887">
    <property type="entry name" value="GGDEF"/>
    <property type="match status" value="1"/>
</dbReference>
<dbReference type="SUPFAM" id="SSF55073">
    <property type="entry name" value="Nucleotide cyclase"/>
    <property type="match status" value="1"/>
</dbReference>
<reference evidence="3" key="1">
    <citation type="journal article" date="2014" name="Int. J. Syst. Evol. Microbiol.">
        <title>Complete genome sequence of Corynebacterium casei LMG S-19264T (=DSM 44701T), isolated from a smear-ripened cheese.</title>
        <authorList>
            <consortium name="US DOE Joint Genome Institute (JGI-PGF)"/>
            <person name="Walter F."/>
            <person name="Albersmeier A."/>
            <person name="Kalinowski J."/>
            <person name="Ruckert C."/>
        </authorList>
    </citation>
    <scope>NUCLEOTIDE SEQUENCE</scope>
    <source>
        <strain evidence="3">CGMCC 4.7299</strain>
    </source>
</reference>
<accession>A0A8J3BWV6</accession>
<evidence type="ECO:0000259" key="1">
    <source>
        <dbReference type="PROSITE" id="PS50883"/>
    </source>
</evidence>
<comment type="caution">
    <text evidence="3">The sequence shown here is derived from an EMBL/GenBank/DDBJ whole genome shotgun (WGS) entry which is preliminary data.</text>
</comment>
<reference evidence="3" key="2">
    <citation type="submission" date="2020-09" db="EMBL/GenBank/DDBJ databases">
        <authorList>
            <person name="Sun Q."/>
            <person name="Zhou Y."/>
        </authorList>
    </citation>
    <scope>NUCLEOTIDE SEQUENCE</scope>
    <source>
        <strain evidence="3">CGMCC 4.7299</strain>
    </source>
</reference>
<dbReference type="InterPro" id="IPR050706">
    <property type="entry name" value="Cyclic-di-GMP_PDE-like"/>
</dbReference>
<dbReference type="RefSeq" id="WP_189077576.1">
    <property type="nucleotide sequence ID" value="NZ_BMMX01000001.1"/>
</dbReference>
<dbReference type="InterPro" id="IPR043128">
    <property type="entry name" value="Rev_trsase/Diguanyl_cyclase"/>
</dbReference>
<dbReference type="SMART" id="SM00267">
    <property type="entry name" value="GGDEF"/>
    <property type="match status" value="1"/>
</dbReference>
<dbReference type="PANTHER" id="PTHR33121:SF70">
    <property type="entry name" value="SIGNALING PROTEIN YKOW"/>
    <property type="match status" value="1"/>
</dbReference>
<dbReference type="InterPro" id="IPR000160">
    <property type="entry name" value="GGDEF_dom"/>
</dbReference>